<dbReference type="InterPro" id="IPR020449">
    <property type="entry name" value="Tscrpt_reg_AraC-type_HTH"/>
</dbReference>
<reference evidence="5 6" key="1">
    <citation type="submission" date="2016-10" db="EMBL/GenBank/DDBJ databases">
        <authorList>
            <person name="de Groot N.N."/>
        </authorList>
    </citation>
    <scope>NUCLEOTIDE SEQUENCE [LARGE SCALE GENOMIC DNA]</scope>
    <source>
        <strain evidence="5 6">NLAE-zl-G419</strain>
    </source>
</reference>
<dbReference type="GO" id="GO:0043565">
    <property type="term" value="F:sequence-specific DNA binding"/>
    <property type="evidence" value="ECO:0007669"/>
    <property type="project" value="InterPro"/>
</dbReference>
<evidence type="ECO:0000256" key="1">
    <source>
        <dbReference type="ARBA" id="ARBA00023015"/>
    </source>
</evidence>
<dbReference type="PRINTS" id="PR00032">
    <property type="entry name" value="HTHARAC"/>
</dbReference>
<dbReference type="PROSITE" id="PS01124">
    <property type="entry name" value="HTH_ARAC_FAMILY_2"/>
    <property type="match status" value="1"/>
</dbReference>
<dbReference type="GO" id="GO:0003700">
    <property type="term" value="F:DNA-binding transcription factor activity"/>
    <property type="evidence" value="ECO:0007669"/>
    <property type="project" value="InterPro"/>
</dbReference>
<dbReference type="AlphaFoldDB" id="A0A1I2N2U4"/>
<keyword evidence="3" id="KW-0804">Transcription</keyword>
<dbReference type="Proteomes" id="UP000182135">
    <property type="component" value="Unassembled WGS sequence"/>
</dbReference>
<evidence type="ECO:0000313" key="6">
    <source>
        <dbReference type="Proteomes" id="UP000182135"/>
    </source>
</evidence>
<dbReference type="InterPro" id="IPR018060">
    <property type="entry name" value="HTH_AraC"/>
</dbReference>
<evidence type="ECO:0000259" key="4">
    <source>
        <dbReference type="PROSITE" id="PS01124"/>
    </source>
</evidence>
<proteinExistence type="predicted"/>
<keyword evidence="1" id="KW-0805">Transcription regulation</keyword>
<accession>A0A1I2N2U4</accession>
<feature type="domain" description="HTH araC/xylS-type" evidence="4">
    <location>
        <begin position="125"/>
        <end position="224"/>
    </location>
</feature>
<dbReference type="PANTHER" id="PTHR43280:SF2">
    <property type="entry name" value="HTH-TYPE TRANSCRIPTIONAL REGULATOR EXSA"/>
    <property type="match status" value="1"/>
</dbReference>
<keyword evidence="6" id="KW-1185">Reference proteome</keyword>
<sequence length="224" mass="26439">MEHTTSINLQLDENKERELLNAVKVSSKEEIRNVIDELFKDIESIVLPFNQYRIYFMEIMTAMLKLVQIYNLDLNDIFGEEFNFYKSLEKINSIDKIKEWFVDKAIAINNGIKKNRMRSSSLIVANAKEYIRKHYMDHDISVDKLCDSIHVSPTYFSTIFKKETNMNFVNFLTEIRLEEAVKLLNTTADKTYIIANKIGYEEANYFSYVFKKKFGVSPSKYRKN</sequence>
<protein>
    <submittedName>
        <fullName evidence="5">Helix-turn-helix domain-containing protein</fullName>
    </submittedName>
</protein>
<dbReference type="Gene3D" id="1.10.10.60">
    <property type="entry name" value="Homeodomain-like"/>
    <property type="match status" value="2"/>
</dbReference>
<dbReference type="InterPro" id="IPR009057">
    <property type="entry name" value="Homeodomain-like_sf"/>
</dbReference>
<dbReference type="PANTHER" id="PTHR43280">
    <property type="entry name" value="ARAC-FAMILY TRANSCRIPTIONAL REGULATOR"/>
    <property type="match status" value="1"/>
</dbReference>
<dbReference type="SUPFAM" id="SSF46689">
    <property type="entry name" value="Homeodomain-like"/>
    <property type="match status" value="2"/>
</dbReference>
<dbReference type="SMART" id="SM00342">
    <property type="entry name" value="HTH_ARAC"/>
    <property type="match status" value="1"/>
</dbReference>
<keyword evidence="2" id="KW-0238">DNA-binding</keyword>
<evidence type="ECO:0000313" key="5">
    <source>
        <dbReference type="EMBL" id="SFF97718.1"/>
    </source>
</evidence>
<organism evidence="5 6">
    <name type="scientific">Clostridium cadaveris</name>
    <dbReference type="NCBI Taxonomy" id="1529"/>
    <lineage>
        <taxon>Bacteria</taxon>
        <taxon>Bacillati</taxon>
        <taxon>Bacillota</taxon>
        <taxon>Clostridia</taxon>
        <taxon>Eubacteriales</taxon>
        <taxon>Clostridiaceae</taxon>
        <taxon>Clostridium</taxon>
    </lineage>
</organism>
<name>A0A1I2N2U4_9CLOT</name>
<gene>
    <name evidence="5" type="ORF">SAMN04487885_11849</name>
</gene>
<evidence type="ECO:0000256" key="2">
    <source>
        <dbReference type="ARBA" id="ARBA00023125"/>
    </source>
</evidence>
<dbReference type="RefSeq" id="WP_341398965.1">
    <property type="nucleotide sequence ID" value="NZ_FOOE01000018.1"/>
</dbReference>
<dbReference type="Pfam" id="PF12833">
    <property type="entry name" value="HTH_18"/>
    <property type="match status" value="1"/>
</dbReference>
<dbReference type="EMBL" id="FOOE01000018">
    <property type="protein sequence ID" value="SFF97718.1"/>
    <property type="molecule type" value="Genomic_DNA"/>
</dbReference>
<evidence type="ECO:0000256" key="3">
    <source>
        <dbReference type="ARBA" id="ARBA00023163"/>
    </source>
</evidence>
<dbReference type="STRING" id="1529.SAMN04487885_11849"/>